<organism evidence="4 5">
    <name type="scientific">Hydnum rufescens UP504</name>
    <dbReference type="NCBI Taxonomy" id="1448309"/>
    <lineage>
        <taxon>Eukaryota</taxon>
        <taxon>Fungi</taxon>
        <taxon>Dikarya</taxon>
        <taxon>Basidiomycota</taxon>
        <taxon>Agaricomycotina</taxon>
        <taxon>Agaricomycetes</taxon>
        <taxon>Cantharellales</taxon>
        <taxon>Hydnaceae</taxon>
        <taxon>Hydnum</taxon>
    </lineage>
</organism>
<dbReference type="Gene3D" id="3.40.50.720">
    <property type="entry name" value="NAD(P)-binding Rossmann-like Domain"/>
    <property type="match status" value="1"/>
</dbReference>
<keyword evidence="5" id="KW-1185">Reference proteome</keyword>
<accession>A0A9P6ABD8</accession>
<dbReference type="InterPro" id="IPR051164">
    <property type="entry name" value="NmrA-like_oxidored"/>
</dbReference>
<feature type="domain" description="NmrA-like" evidence="3">
    <location>
        <begin position="2"/>
        <end position="82"/>
    </location>
</feature>
<dbReference type="OrthoDB" id="300709at2759"/>
<sequence>IHALTCNPEHRQVKEVEKQGVELVKGNFRDFPTISKYLKGIYWMFINTDFFTVGDKGETYSGIQLFELAQYAGVRHFIWSNLDYAS</sequence>
<dbReference type="GO" id="GO:0005634">
    <property type="term" value="C:nucleus"/>
    <property type="evidence" value="ECO:0007669"/>
    <property type="project" value="TreeGrafter"/>
</dbReference>
<evidence type="ECO:0000313" key="5">
    <source>
        <dbReference type="Proteomes" id="UP000886523"/>
    </source>
</evidence>
<evidence type="ECO:0000313" key="4">
    <source>
        <dbReference type="EMBL" id="KAF9503015.1"/>
    </source>
</evidence>
<evidence type="ECO:0000256" key="2">
    <source>
        <dbReference type="ARBA" id="ARBA00022857"/>
    </source>
</evidence>
<dbReference type="PANTHER" id="PTHR42748:SF7">
    <property type="entry name" value="NMRA LIKE REDOX SENSOR 1-RELATED"/>
    <property type="match status" value="1"/>
</dbReference>
<dbReference type="Pfam" id="PF05368">
    <property type="entry name" value="NmrA"/>
    <property type="match status" value="1"/>
</dbReference>
<feature type="non-terminal residue" evidence="4">
    <location>
        <position position="86"/>
    </location>
</feature>
<evidence type="ECO:0000256" key="1">
    <source>
        <dbReference type="ARBA" id="ARBA00006328"/>
    </source>
</evidence>
<protein>
    <recommendedName>
        <fullName evidence="3">NmrA-like domain-containing protein</fullName>
    </recommendedName>
</protein>
<dbReference type="InterPro" id="IPR008030">
    <property type="entry name" value="NmrA-like"/>
</dbReference>
<gene>
    <name evidence="4" type="ORF">BS47DRAFT_1248500</name>
</gene>
<proteinExistence type="inferred from homology"/>
<dbReference type="SUPFAM" id="SSF51735">
    <property type="entry name" value="NAD(P)-binding Rossmann-fold domains"/>
    <property type="match status" value="1"/>
</dbReference>
<comment type="similarity">
    <text evidence="1">Belongs to the NmrA-type oxidoreductase family.</text>
</comment>
<name>A0A9P6ABD8_9AGAM</name>
<reference evidence="4" key="1">
    <citation type="journal article" date="2020" name="Nat. Commun.">
        <title>Large-scale genome sequencing of mycorrhizal fungi provides insights into the early evolution of symbiotic traits.</title>
        <authorList>
            <person name="Miyauchi S."/>
            <person name="Kiss E."/>
            <person name="Kuo A."/>
            <person name="Drula E."/>
            <person name="Kohler A."/>
            <person name="Sanchez-Garcia M."/>
            <person name="Morin E."/>
            <person name="Andreopoulos B."/>
            <person name="Barry K.W."/>
            <person name="Bonito G."/>
            <person name="Buee M."/>
            <person name="Carver A."/>
            <person name="Chen C."/>
            <person name="Cichocki N."/>
            <person name="Clum A."/>
            <person name="Culley D."/>
            <person name="Crous P.W."/>
            <person name="Fauchery L."/>
            <person name="Girlanda M."/>
            <person name="Hayes R.D."/>
            <person name="Keri Z."/>
            <person name="LaButti K."/>
            <person name="Lipzen A."/>
            <person name="Lombard V."/>
            <person name="Magnuson J."/>
            <person name="Maillard F."/>
            <person name="Murat C."/>
            <person name="Nolan M."/>
            <person name="Ohm R.A."/>
            <person name="Pangilinan J."/>
            <person name="Pereira M.F."/>
            <person name="Perotto S."/>
            <person name="Peter M."/>
            <person name="Pfister S."/>
            <person name="Riley R."/>
            <person name="Sitrit Y."/>
            <person name="Stielow J.B."/>
            <person name="Szollosi G."/>
            <person name="Zifcakova L."/>
            <person name="Stursova M."/>
            <person name="Spatafora J.W."/>
            <person name="Tedersoo L."/>
            <person name="Vaario L.M."/>
            <person name="Yamada A."/>
            <person name="Yan M."/>
            <person name="Wang P."/>
            <person name="Xu J."/>
            <person name="Bruns T."/>
            <person name="Baldrian P."/>
            <person name="Vilgalys R."/>
            <person name="Dunand C."/>
            <person name="Henrissat B."/>
            <person name="Grigoriev I.V."/>
            <person name="Hibbett D."/>
            <person name="Nagy L.G."/>
            <person name="Martin F.M."/>
        </authorList>
    </citation>
    <scope>NUCLEOTIDE SEQUENCE</scope>
    <source>
        <strain evidence="4">UP504</strain>
    </source>
</reference>
<dbReference type="Proteomes" id="UP000886523">
    <property type="component" value="Unassembled WGS sequence"/>
</dbReference>
<dbReference type="EMBL" id="MU129478">
    <property type="protein sequence ID" value="KAF9503015.1"/>
    <property type="molecule type" value="Genomic_DNA"/>
</dbReference>
<dbReference type="PANTHER" id="PTHR42748">
    <property type="entry name" value="NITROGEN METABOLITE REPRESSION PROTEIN NMRA FAMILY MEMBER"/>
    <property type="match status" value="1"/>
</dbReference>
<comment type="caution">
    <text evidence="4">The sequence shown here is derived from an EMBL/GenBank/DDBJ whole genome shotgun (WGS) entry which is preliminary data.</text>
</comment>
<feature type="non-terminal residue" evidence="4">
    <location>
        <position position="1"/>
    </location>
</feature>
<dbReference type="InterPro" id="IPR036291">
    <property type="entry name" value="NAD(P)-bd_dom_sf"/>
</dbReference>
<evidence type="ECO:0000259" key="3">
    <source>
        <dbReference type="Pfam" id="PF05368"/>
    </source>
</evidence>
<dbReference type="AlphaFoldDB" id="A0A9P6ABD8"/>
<keyword evidence="2" id="KW-0521">NADP</keyword>